<keyword evidence="4" id="KW-0347">Helicase</keyword>
<evidence type="ECO:0000256" key="7">
    <source>
        <dbReference type="ARBA" id="ARBA00023242"/>
    </source>
</evidence>
<feature type="domain" description="SNF2 N-terminal" evidence="8">
    <location>
        <begin position="70"/>
        <end position="113"/>
    </location>
</feature>
<dbReference type="InterPro" id="IPR038718">
    <property type="entry name" value="SNF2-like_sf"/>
</dbReference>
<sequence>RAKIVQNWSQTGGALILGYEMFRLMVIKKNSTTKTSKVNASRPITPVVVDLEEEEKNFEAMEDVRNALLNPDLIICDEGHRIKNHQAGVAIALKSIRTQRRIVLTGYPLQNNLI</sequence>
<keyword evidence="4" id="KW-0378">Hydrolase</keyword>
<keyword evidence="6" id="KW-0238">DNA-binding</keyword>
<evidence type="ECO:0000313" key="9">
    <source>
        <dbReference type="EMBL" id="CAF5130849.1"/>
    </source>
</evidence>
<organism evidence="9 10">
    <name type="scientific">Rotaria magnacalcarata</name>
    <dbReference type="NCBI Taxonomy" id="392030"/>
    <lineage>
        <taxon>Eukaryota</taxon>
        <taxon>Metazoa</taxon>
        <taxon>Spiralia</taxon>
        <taxon>Gnathifera</taxon>
        <taxon>Rotifera</taxon>
        <taxon>Eurotatoria</taxon>
        <taxon>Bdelloidea</taxon>
        <taxon>Philodinida</taxon>
        <taxon>Philodinidae</taxon>
        <taxon>Rotaria</taxon>
    </lineage>
</organism>
<dbReference type="GO" id="GO:0005524">
    <property type="term" value="F:ATP binding"/>
    <property type="evidence" value="ECO:0007669"/>
    <property type="project" value="UniProtKB-KW"/>
</dbReference>
<evidence type="ECO:0000256" key="5">
    <source>
        <dbReference type="ARBA" id="ARBA00022840"/>
    </source>
</evidence>
<dbReference type="InterPro" id="IPR000330">
    <property type="entry name" value="SNF2_N"/>
</dbReference>
<evidence type="ECO:0000256" key="4">
    <source>
        <dbReference type="ARBA" id="ARBA00022806"/>
    </source>
</evidence>
<proteinExistence type="inferred from homology"/>
<evidence type="ECO:0000313" key="10">
    <source>
        <dbReference type="Proteomes" id="UP000681967"/>
    </source>
</evidence>
<dbReference type="PANTHER" id="PTHR45797">
    <property type="entry name" value="RAD54-LIKE"/>
    <property type="match status" value="1"/>
</dbReference>
<dbReference type="InterPro" id="IPR044574">
    <property type="entry name" value="ARIP4-like"/>
</dbReference>
<accession>A0A8S3FPL5</accession>
<evidence type="ECO:0000256" key="6">
    <source>
        <dbReference type="ARBA" id="ARBA00023125"/>
    </source>
</evidence>
<dbReference type="Gene3D" id="3.40.50.10810">
    <property type="entry name" value="Tandem AAA-ATPase domain"/>
    <property type="match status" value="1"/>
</dbReference>
<name>A0A8S3FPL5_9BILA</name>
<comment type="subcellular location">
    <subcellularLocation>
        <location evidence="1">Nucleus</location>
    </subcellularLocation>
</comment>
<dbReference type="GO" id="GO:0003677">
    <property type="term" value="F:DNA binding"/>
    <property type="evidence" value="ECO:0007669"/>
    <property type="project" value="UniProtKB-KW"/>
</dbReference>
<keyword evidence="7" id="KW-0539">Nucleus</keyword>
<gene>
    <name evidence="9" type="ORF">BYL167_LOCUS68483</name>
</gene>
<evidence type="ECO:0000256" key="2">
    <source>
        <dbReference type="ARBA" id="ARBA00007025"/>
    </source>
</evidence>
<keyword evidence="5" id="KW-0067">ATP-binding</keyword>
<keyword evidence="3" id="KW-0547">Nucleotide-binding</keyword>
<dbReference type="EMBL" id="CAJOBH010247990">
    <property type="protein sequence ID" value="CAF5130849.1"/>
    <property type="molecule type" value="Genomic_DNA"/>
</dbReference>
<evidence type="ECO:0000259" key="8">
    <source>
        <dbReference type="Pfam" id="PF00176"/>
    </source>
</evidence>
<reference evidence="9" key="1">
    <citation type="submission" date="2021-02" db="EMBL/GenBank/DDBJ databases">
        <authorList>
            <person name="Nowell W R."/>
        </authorList>
    </citation>
    <scope>NUCLEOTIDE SEQUENCE</scope>
</reference>
<dbReference type="GO" id="GO:0016887">
    <property type="term" value="F:ATP hydrolysis activity"/>
    <property type="evidence" value="ECO:0007669"/>
    <property type="project" value="InterPro"/>
</dbReference>
<dbReference type="GO" id="GO:0004386">
    <property type="term" value="F:helicase activity"/>
    <property type="evidence" value="ECO:0007669"/>
    <property type="project" value="UniProtKB-KW"/>
</dbReference>
<dbReference type="Proteomes" id="UP000681967">
    <property type="component" value="Unassembled WGS sequence"/>
</dbReference>
<dbReference type="GO" id="GO:0005634">
    <property type="term" value="C:nucleus"/>
    <property type="evidence" value="ECO:0007669"/>
    <property type="project" value="UniProtKB-SubCell"/>
</dbReference>
<comment type="caution">
    <text evidence="9">The sequence shown here is derived from an EMBL/GenBank/DDBJ whole genome shotgun (WGS) entry which is preliminary data.</text>
</comment>
<feature type="non-terminal residue" evidence="9">
    <location>
        <position position="114"/>
    </location>
</feature>
<dbReference type="Pfam" id="PF00176">
    <property type="entry name" value="SNF2-rel_dom"/>
    <property type="match status" value="1"/>
</dbReference>
<feature type="non-terminal residue" evidence="9">
    <location>
        <position position="1"/>
    </location>
</feature>
<evidence type="ECO:0000256" key="3">
    <source>
        <dbReference type="ARBA" id="ARBA00022741"/>
    </source>
</evidence>
<protein>
    <recommendedName>
        <fullName evidence="8">SNF2 N-terminal domain-containing protein</fullName>
    </recommendedName>
</protein>
<dbReference type="AlphaFoldDB" id="A0A8S3FPL5"/>
<dbReference type="PANTHER" id="PTHR45797:SF1">
    <property type="entry name" value="HELICASE ARIP4"/>
    <property type="match status" value="1"/>
</dbReference>
<evidence type="ECO:0000256" key="1">
    <source>
        <dbReference type="ARBA" id="ARBA00004123"/>
    </source>
</evidence>
<comment type="similarity">
    <text evidence="2">Belongs to the SNF2/RAD54 helicase family.</text>
</comment>
<dbReference type="InterPro" id="IPR027417">
    <property type="entry name" value="P-loop_NTPase"/>
</dbReference>
<dbReference type="SUPFAM" id="SSF52540">
    <property type="entry name" value="P-loop containing nucleoside triphosphate hydrolases"/>
    <property type="match status" value="1"/>
</dbReference>